<evidence type="ECO:0000256" key="1">
    <source>
        <dbReference type="ARBA" id="ARBA00005234"/>
    </source>
</evidence>
<keyword evidence="10" id="KW-1185">Reference proteome</keyword>
<dbReference type="Pfam" id="PF08100">
    <property type="entry name" value="Dimerisation"/>
    <property type="match status" value="1"/>
</dbReference>
<dbReference type="EMBL" id="VEPZ02000572">
    <property type="protein sequence ID" value="KAE8722087.1"/>
    <property type="molecule type" value="Genomic_DNA"/>
</dbReference>
<feature type="region of interest" description="Disordered" evidence="5">
    <location>
        <begin position="648"/>
        <end position="677"/>
    </location>
</feature>
<comment type="similarity">
    <text evidence="1">Belongs to the peptidase C48 family.</text>
</comment>
<name>A0A6A3C1B6_HIBSY</name>
<gene>
    <name evidence="9" type="ORF">F3Y22_tig00014370pilonHSYRG00016</name>
</gene>
<evidence type="ECO:0000256" key="3">
    <source>
        <dbReference type="ARBA" id="ARBA00022801"/>
    </source>
</evidence>
<evidence type="ECO:0000256" key="4">
    <source>
        <dbReference type="SAM" id="Coils"/>
    </source>
</evidence>
<feature type="domain" description="Reverse transcriptase Ty1/copia-type" evidence="7">
    <location>
        <begin position="710"/>
        <end position="851"/>
    </location>
</feature>
<evidence type="ECO:0000259" key="7">
    <source>
        <dbReference type="Pfam" id="PF07727"/>
    </source>
</evidence>
<dbReference type="InterPro" id="IPR036390">
    <property type="entry name" value="WH_DNA-bd_sf"/>
</dbReference>
<dbReference type="Pfam" id="PF14223">
    <property type="entry name" value="Retrotran_gag_2"/>
    <property type="match status" value="1"/>
</dbReference>
<sequence length="1606" mass="182519">MGSFLSMALTTTCELGILEIIAKAGRGSKLSATDIAAQMPTKNQAAPIMVDRIIETKVMPAGRIANWSYWFLLLLTVSVKMSSDPVAITSEESNVVVANNRMIETSFMNKYVNVRLDDNNFLLWKQHVLLMIQGHELDESLSIPPQNIIDDSGELIVNPTYRQHKKQNNSLAYWIISIISSSILPQLVGAHTSSKIWNTVLSMYSKLSTTKIMSLHGRLRSLKKGDFSVREFSTQIKEICDLLATSGSLVSEIDHFVTLLNGLPVDFESFVVAINVSREPYTFDIVTSVLIDVESQIDDLMKTSISISLTRHDHYNGGNAGGSRDRQSMDTNEMQANMCKYDANSNESSYNPFVSTTAGGATHHVTYEKARASSGRQYSGKCKVYLDDGSTLPISHLTQDNNVYLEFHSDKCFVKDEETDRIQLEVYLINRLPVDLLGRISPFEKLYGKKPDYQFLRVFGYQFFHVFDPSIVISLTSGLSRVCFLVTHHNITGSVHTSGVNVGHDDRLHTVEVEPKVVSRVAAQLEVTRNESMYSDVVLRDGQNGSVGTQESSVPSSTDALQHKHWCATVEMEFKALIDNNTWKLVPLPADRKEIGYECHLEERRLSSSISERPVDFTDDNKWIEIDENAMTNFHLALADEIHVEKKFEQGDSSGAEPAHDEQESESFEAPTTRQSDRVRMRPNWHSNYVIEGNIAYCLLTEDGEPSTFQEPEGFEEKEKKNLVCRLNKSLYDLKQALRCWYKRFDSFIMCLGYNRLNADPCAYFKRFGDNDFVILLLYVDDMLVAGPNKDHIEELKAQLASEFEMKDLGSANKILGIQIHRERSNRKIWLSQKNYLKNILSRFNMQDLGSLMFAMICTRPDIAQAVGVVSRYMENPDKEHWNTAKRRFSEKVKGRSTSVNGGVQTMATNCNSQTALSVVRYGVTRMDRFGLVGLVQLGRIIFGFGLMGAKVGSGRIEQASHLHLSLSKATSVPISDEISPHLRRYQSPSPAKSFTVKMEINQINTEAWPKQLRRSFHLHKEKFEDTCFGPWLKVQHPGGDAMLTHLFLQTMTSDLPETIQRHDEEIWFDFPPAYTCFGREEFCLITGPTLRHDDVDRYTRHITAYHGFPVFPELSTEKSNLHVEDLTRLLNKKDGFTRMDDVDVVRDSYLWRATWNKLSSAFNDRKSLRGDGSKYTLSDFIWAFKIWIFEAFPAMQTYALKTSNDIPRVISWKRKRSLQQWEDLLPYTTINNEPPLREPSPHPKPSPDRPEYTPPQRESSPILSHYRASSPPSPHDRRPAKMPRCLSPCSPSSPPRDELGELRNEVNALREEVGTLRDDNGAWRIKVSTLRGEVAALREIVASLQNERPAKVDALRRVFLARRSSRIRRRARAITSPFTPIVRRIRKKNPDSPFIVQEASPIVQEAPIIPQESPPTVQEATVIVEEVPPNILEPDSHGVIYRIIEKPPHVPDMMDDCWLSYKVFIPVLDRTHWLLVELQLPSLKTIVYDSMINYISLSDLRDIIKGWSSHLAKFLDAINYWTNSGNKKPKKFNVTVIRDETAPQQTKEARGDCGPLVCMCLERLTTGSTQFLPPTDRDGGAVGLWFRHFMARAIYARRCLPASAL</sequence>
<dbReference type="SUPFAM" id="SSF54001">
    <property type="entry name" value="Cysteine proteinases"/>
    <property type="match status" value="1"/>
</dbReference>
<feature type="region of interest" description="Disordered" evidence="5">
    <location>
        <begin position="1230"/>
        <end position="1300"/>
    </location>
</feature>
<reference evidence="9" key="1">
    <citation type="submission" date="2019-09" db="EMBL/GenBank/DDBJ databases">
        <title>Draft genome information of white flower Hibiscus syriacus.</title>
        <authorList>
            <person name="Kim Y.-M."/>
        </authorList>
    </citation>
    <scope>NUCLEOTIDE SEQUENCE [LARGE SCALE GENOMIC DNA]</scope>
    <source>
        <strain evidence="9">YM2019G1</strain>
    </source>
</reference>
<dbReference type="GO" id="GO:0006508">
    <property type="term" value="P:proteolysis"/>
    <property type="evidence" value="ECO:0007669"/>
    <property type="project" value="UniProtKB-KW"/>
</dbReference>
<feature type="compositionally biased region" description="Basic and acidic residues" evidence="5">
    <location>
        <begin position="1236"/>
        <end position="1252"/>
    </location>
</feature>
<dbReference type="Pfam" id="PF02902">
    <property type="entry name" value="Peptidase_C48"/>
    <property type="match status" value="1"/>
</dbReference>
<evidence type="ECO:0000256" key="5">
    <source>
        <dbReference type="SAM" id="MobiDB-lite"/>
    </source>
</evidence>
<comment type="caution">
    <text evidence="9">The sequence shown here is derived from an EMBL/GenBank/DDBJ whole genome shotgun (WGS) entry which is preliminary data.</text>
</comment>
<dbReference type="SUPFAM" id="SSF46785">
    <property type="entry name" value="Winged helix' DNA-binding domain"/>
    <property type="match status" value="1"/>
</dbReference>
<dbReference type="PANTHER" id="PTHR47481">
    <property type="match status" value="1"/>
</dbReference>
<feature type="coiled-coil region" evidence="4">
    <location>
        <begin position="1300"/>
        <end position="1348"/>
    </location>
</feature>
<keyword evidence="2" id="KW-0645">Protease</keyword>
<evidence type="ECO:0000313" key="10">
    <source>
        <dbReference type="Proteomes" id="UP000436088"/>
    </source>
</evidence>
<dbReference type="Gene3D" id="3.40.395.10">
    <property type="entry name" value="Adenoviral Proteinase, Chain A"/>
    <property type="match status" value="1"/>
</dbReference>
<dbReference type="GO" id="GO:0046983">
    <property type="term" value="F:protein dimerization activity"/>
    <property type="evidence" value="ECO:0007669"/>
    <property type="project" value="InterPro"/>
</dbReference>
<dbReference type="InterPro" id="IPR013103">
    <property type="entry name" value="RVT_2"/>
</dbReference>
<dbReference type="GO" id="GO:0008234">
    <property type="term" value="F:cysteine-type peptidase activity"/>
    <property type="evidence" value="ECO:0007669"/>
    <property type="project" value="InterPro"/>
</dbReference>
<dbReference type="Gene3D" id="1.10.10.10">
    <property type="entry name" value="Winged helix-like DNA-binding domain superfamily/Winged helix DNA-binding domain"/>
    <property type="match status" value="1"/>
</dbReference>
<dbReference type="InterPro" id="IPR012967">
    <property type="entry name" value="COMT_dimerisation"/>
</dbReference>
<dbReference type="PANTHER" id="PTHR47481:SF31">
    <property type="entry name" value="OS01G0873500 PROTEIN"/>
    <property type="match status" value="1"/>
</dbReference>
<keyword evidence="4" id="KW-0175">Coiled coil</keyword>
<proteinExistence type="inferred from homology"/>
<dbReference type="InterPro" id="IPR036388">
    <property type="entry name" value="WH-like_DNA-bd_sf"/>
</dbReference>
<dbReference type="Pfam" id="PF07727">
    <property type="entry name" value="RVT_2"/>
    <property type="match status" value="1"/>
</dbReference>
<evidence type="ECO:0000313" key="9">
    <source>
        <dbReference type="EMBL" id="KAE8722087.1"/>
    </source>
</evidence>
<dbReference type="Proteomes" id="UP000436088">
    <property type="component" value="Unassembled WGS sequence"/>
</dbReference>
<feature type="domain" description="Ubiquitin-like protease family profile" evidence="6">
    <location>
        <begin position="1464"/>
        <end position="1569"/>
    </location>
</feature>
<dbReference type="InterPro" id="IPR038765">
    <property type="entry name" value="Papain-like_cys_pep_sf"/>
</dbReference>
<dbReference type="InterPro" id="IPR043502">
    <property type="entry name" value="DNA/RNA_pol_sf"/>
</dbReference>
<dbReference type="SUPFAM" id="SSF56672">
    <property type="entry name" value="DNA/RNA polymerases"/>
    <property type="match status" value="1"/>
</dbReference>
<keyword evidence="3" id="KW-0378">Hydrolase</keyword>
<protein>
    <recommendedName>
        <fullName evidence="11">Reverse transcriptase Ty1/copia-type domain-containing protein</fullName>
    </recommendedName>
</protein>
<evidence type="ECO:0000256" key="2">
    <source>
        <dbReference type="ARBA" id="ARBA00022670"/>
    </source>
</evidence>
<organism evidence="9 10">
    <name type="scientific">Hibiscus syriacus</name>
    <name type="common">Rose of Sharon</name>
    <dbReference type="NCBI Taxonomy" id="106335"/>
    <lineage>
        <taxon>Eukaryota</taxon>
        <taxon>Viridiplantae</taxon>
        <taxon>Streptophyta</taxon>
        <taxon>Embryophyta</taxon>
        <taxon>Tracheophyta</taxon>
        <taxon>Spermatophyta</taxon>
        <taxon>Magnoliopsida</taxon>
        <taxon>eudicotyledons</taxon>
        <taxon>Gunneridae</taxon>
        <taxon>Pentapetalae</taxon>
        <taxon>rosids</taxon>
        <taxon>malvids</taxon>
        <taxon>Malvales</taxon>
        <taxon>Malvaceae</taxon>
        <taxon>Malvoideae</taxon>
        <taxon>Hibiscus</taxon>
    </lineage>
</organism>
<accession>A0A6A3C1B6</accession>
<feature type="domain" description="O-methyltransferase dimerisation" evidence="8">
    <location>
        <begin position="2"/>
        <end position="55"/>
    </location>
</feature>
<evidence type="ECO:0000259" key="6">
    <source>
        <dbReference type="Pfam" id="PF02902"/>
    </source>
</evidence>
<evidence type="ECO:0008006" key="11">
    <source>
        <dbReference type="Google" id="ProtNLM"/>
    </source>
</evidence>
<dbReference type="InterPro" id="IPR003653">
    <property type="entry name" value="Peptidase_C48_C"/>
</dbReference>
<evidence type="ECO:0000259" key="8">
    <source>
        <dbReference type="Pfam" id="PF08100"/>
    </source>
</evidence>